<dbReference type="Pfam" id="PF19051">
    <property type="entry name" value="GFO_IDH_MocA_C2"/>
    <property type="match status" value="1"/>
</dbReference>
<evidence type="ECO:0000259" key="2">
    <source>
        <dbReference type="Pfam" id="PF01408"/>
    </source>
</evidence>
<dbReference type="SUPFAM" id="SSF51735">
    <property type="entry name" value="NAD(P)-binding Rossmann-fold domains"/>
    <property type="match status" value="1"/>
</dbReference>
<dbReference type="AlphaFoldDB" id="A0A2Z3HDF6"/>
<feature type="domain" description="Gfo/Idh/MocA-like oxidoreductase bacterial type C-terminal" evidence="3">
    <location>
        <begin position="165"/>
        <end position="272"/>
    </location>
</feature>
<organism evidence="4 5">
    <name type="scientific">Gemmata obscuriglobus</name>
    <dbReference type="NCBI Taxonomy" id="114"/>
    <lineage>
        <taxon>Bacteria</taxon>
        <taxon>Pseudomonadati</taxon>
        <taxon>Planctomycetota</taxon>
        <taxon>Planctomycetia</taxon>
        <taxon>Gemmatales</taxon>
        <taxon>Gemmataceae</taxon>
        <taxon>Gemmata</taxon>
    </lineage>
</organism>
<keyword evidence="5" id="KW-1185">Reference proteome</keyword>
<feature type="chain" id="PRO_5016387692" evidence="1">
    <location>
        <begin position="30"/>
        <end position="439"/>
    </location>
</feature>
<keyword evidence="1" id="KW-0732">Signal</keyword>
<protein>
    <submittedName>
        <fullName evidence="4">Oxidoreductase</fullName>
    </submittedName>
</protein>
<feature type="domain" description="Gfo/Idh/MocA-like oxidoreductase N-terminal" evidence="2">
    <location>
        <begin position="41"/>
        <end position="153"/>
    </location>
</feature>
<dbReference type="InterPro" id="IPR036291">
    <property type="entry name" value="NAD(P)-bd_dom_sf"/>
</dbReference>
<feature type="signal peptide" evidence="1">
    <location>
        <begin position="1"/>
        <end position="29"/>
    </location>
</feature>
<dbReference type="KEGG" id="gog:C1280_21510"/>
<proteinExistence type="predicted"/>
<dbReference type="InterPro" id="IPR006311">
    <property type="entry name" value="TAT_signal"/>
</dbReference>
<dbReference type="GO" id="GO:0000166">
    <property type="term" value="F:nucleotide binding"/>
    <property type="evidence" value="ECO:0007669"/>
    <property type="project" value="InterPro"/>
</dbReference>
<dbReference type="Gene3D" id="3.40.50.720">
    <property type="entry name" value="NAD(P)-binding Rossmann-like Domain"/>
    <property type="match status" value="1"/>
</dbReference>
<dbReference type="PROSITE" id="PS51318">
    <property type="entry name" value="TAT"/>
    <property type="match status" value="1"/>
</dbReference>
<dbReference type="SUPFAM" id="SSF55347">
    <property type="entry name" value="Glyceraldehyde-3-phosphate dehydrogenase-like, C-terminal domain"/>
    <property type="match status" value="1"/>
</dbReference>
<gene>
    <name evidence="4" type="ORF">C1280_21510</name>
</gene>
<dbReference type="RefSeq" id="WP_010038176.1">
    <property type="nucleotide sequence ID" value="NZ_CP025958.1"/>
</dbReference>
<sequence length="439" mass="48029">MSPITRRAALKTAAATFAAPFVWRAHAHAAPSETVLHASFGADGMAGADINSLTASKNLKLVAVCEVDDARVGNIKKRFPNCVIYKDYRKLLDAEKKLDSVNVSTPDHMHAPIGMMAVNRGLNVYGQKPLTQTIYEARKLTEAAAAKKIVTQMGIQIHSARKHKLVVKLVQDGVIGKVKEVHSWSGKSWGDTAPKPDKTDPVPAGLDWNLWLGVAADRPFIGGGYYHPGNWRKRLDFGTGTFGDMGCHILDPVFNALGVGNPSSITSELPGPNEYNWTLDVQVKYVFPGSKFTTDTVALTWYNGKVRPPKEVVEKIGAHKLDGQGSILIGTEGVLYSPYDSGGQPILIGEKFKDFKLPDVKSDDHYLQYVEAVRGNGQTSAPFSYSGPLTEMVLLGCLATRFPKTDLKWDTKALKVTNNDKANAFVKREYRKGFEVEGL</sequence>
<evidence type="ECO:0000313" key="5">
    <source>
        <dbReference type="Proteomes" id="UP000245802"/>
    </source>
</evidence>
<reference evidence="4 5" key="1">
    <citation type="submission" date="2018-01" db="EMBL/GenBank/DDBJ databases">
        <title>G. obscuriglobus.</title>
        <authorList>
            <person name="Franke J."/>
            <person name="Blomberg W."/>
            <person name="Selmecki A."/>
        </authorList>
    </citation>
    <scope>NUCLEOTIDE SEQUENCE [LARGE SCALE GENOMIC DNA]</scope>
    <source>
        <strain evidence="4 5">DSM 5831</strain>
    </source>
</reference>
<evidence type="ECO:0000256" key="1">
    <source>
        <dbReference type="SAM" id="SignalP"/>
    </source>
</evidence>
<dbReference type="Proteomes" id="UP000245802">
    <property type="component" value="Chromosome"/>
</dbReference>
<evidence type="ECO:0000313" key="4">
    <source>
        <dbReference type="EMBL" id="AWM39310.1"/>
    </source>
</evidence>
<dbReference type="PANTHER" id="PTHR43818">
    <property type="entry name" value="BCDNA.GH03377"/>
    <property type="match status" value="1"/>
</dbReference>
<dbReference type="EMBL" id="CP025958">
    <property type="protein sequence ID" value="AWM39310.1"/>
    <property type="molecule type" value="Genomic_DNA"/>
</dbReference>
<dbReference type="InterPro" id="IPR043906">
    <property type="entry name" value="Gfo/Idh/MocA_OxRdtase_bact_C"/>
</dbReference>
<dbReference type="Pfam" id="PF01408">
    <property type="entry name" value="GFO_IDH_MocA"/>
    <property type="match status" value="1"/>
</dbReference>
<dbReference type="InterPro" id="IPR050463">
    <property type="entry name" value="Gfo/Idh/MocA_oxidrdct_glycsds"/>
</dbReference>
<accession>A0A2Z3HDF6</accession>
<name>A0A2Z3HDF6_9BACT</name>
<dbReference type="InterPro" id="IPR000683">
    <property type="entry name" value="Gfo/Idh/MocA-like_OxRdtase_N"/>
</dbReference>
<dbReference type="OrthoDB" id="255433at2"/>
<dbReference type="PANTHER" id="PTHR43818:SF10">
    <property type="entry name" value="NADH-DEPENDENT DEHYDROGENASE-RELATED"/>
    <property type="match status" value="1"/>
</dbReference>
<dbReference type="Gene3D" id="3.30.360.10">
    <property type="entry name" value="Dihydrodipicolinate Reductase, domain 2"/>
    <property type="match status" value="1"/>
</dbReference>
<evidence type="ECO:0000259" key="3">
    <source>
        <dbReference type="Pfam" id="PF19051"/>
    </source>
</evidence>